<keyword evidence="2" id="KW-0378">Hydrolase</keyword>
<name>A0A644XVA3_9ZZZZ</name>
<dbReference type="SUPFAM" id="SSF75304">
    <property type="entry name" value="Amidase signature (AS) enzymes"/>
    <property type="match status" value="1"/>
</dbReference>
<dbReference type="EC" id="3.5.2.12" evidence="2"/>
<dbReference type="Gene3D" id="3.90.1300.10">
    <property type="entry name" value="Amidase signature (AS) domain"/>
    <property type="match status" value="1"/>
</dbReference>
<dbReference type="InterPro" id="IPR023631">
    <property type="entry name" value="Amidase_dom"/>
</dbReference>
<evidence type="ECO:0000313" key="2">
    <source>
        <dbReference type="EMBL" id="MPM20142.1"/>
    </source>
</evidence>
<dbReference type="EMBL" id="VSSQ01003322">
    <property type="protein sequence ID" value="MPM20142.1"/>
    <property type="molecule type" value="Genomic_DNA"/>
</dbReference>
<sequence length="275" mass="29842">MLDAIAGADVGAPYWAPPINRPYLSETTTEPGRLRIAFTSHPFLGKDVHEDCIAGLKDTAKLLEELGHEVSEDAPSVNKEEFALSYLTVLSAEVCGQTRAILRKVGKKATILDFEPSTQALAALGSTIDGGEYAEALDTLSVFARRTAGFFEKYDVLLTPTLSSPPVPIGSLQMSAAESLMIRMQSRLHAAWILKALHIIEMLAGSTFNFIPYTAIFNVTGQPAMSVPLCQGRDGLPIGMQFAARFGDEATLFRLAGQLERAKPWFDKLPPGLPY</sequence>
<comment type="caution">
    <text evidence="2">The sequence shown here is derived from an EMBL/GenBank/DDBJ whole genome shotgun (WGS) entry which is preliminary data.</text>
</comment>
<proteinExistence type="predicted"/>
<protein>
    <submittedName>
        <fullName evidence="2">6-aminohexanoate-cyclic-dimer hydrolase</fullName>
        <ecNumber evidence="2">3.5.2.12</ecNumber>
    </submittedName>
</protein>
<dbReference type="AlphaFoldDB" id="A0A644XVA3"/>
<evidence type="ECO:0000259" key="1">
    <source>
        <dbReference type="Pfam" id="PF01425"/>
    </source>
</evidence>
<accession>A0A644XVA3</accession>
<dbReference type="InterPro" id="IPR000120">
    <property type="entry name" value="Amidase"/>
</dbReference>
<organism evidence="2">
    <name type="scientific">bioreactor metagenome</name>
    <dbReference type="NCBI Taxonomy" id="1076179"/>
    <lineage>
        <taxon>unclassified sequences</taxon>
        <taxon>metagenomes</taxon>
        <taxon>ecological metagenomes</taxon>
    </lineage>
</organism>
<feature type="domain" description="Amidase" evidence="1">
    <location>
        <begin position="1"/>
        <end position="252"/>
    </location>
</feature>
<dbReference type="InterPro" id="IPR036928">
    <property type="entry name" value="AS_sf"/>
</dbReference>
<dbReference type="Pfam" id="PF01425">
    <property type="entry name" value="Amidase"/>
    <property type="match status" value="1"/>
</dbReference>
<gene>
    <name evidence="2" type="primary">nylA_2</name>
    <name evidence="2" type="ORF">SDC9_66571</name>
</gene>
<dbReference type="GO" id="GO:0019874">
    <property type="term" value="F:6-aminohexanoate-cyclic-dimer hydrolase activity"/>
    <property type="evidence" value="ECO:0007669"/>
    <property type="project" value="UniProtKB-EC"/>
</dbReference>
<dbReference type="PANTHER" id="PTHR11895:SF7">
    <property type="entry name" value="GLUTAMYL-TRNA(GLN) AMIDOTRANSFERASE SUBUNIT A, MITOCHONDRIAL"/>
    <property type="match status" value="1"/>
</dbReference>
<reference evidence="2" key="1">
    <citation type="submission" date="2019-08" db="EMBL/GenBank/DDBJ databases">
        <authorList>
            <person name="Kucharzyk K."/>
            <person name="Murdoch R.W."/>
            <person name="Higgins S."/>
            <person name="Loffler F."/>
        </authorList>
    </citation>
    <scope>NUCLEOTIDE SEQUENCE</scope>
</reference>
<dbReference type="PANTHER" id="PTHR11895">
    <property type="entry name" value="TRANSAMIDASE"/>
    <property type="match status" value="1"/>
</dbReference>